<dbReference type="AlphaFoldDB" id="A0ABD0YE11"/>
<sequence>DNDLSGEVSGFHVRIASLAIVLLHEDILTLGIETWKLTEPSVSTMRRYSETFFQQLGQFAVSGYGNKDFETAKQVFLRACELNHIRLLATAVIVEGSESGNSYSNLFSSVLSAASLEVLECLVENTSSRAGAQYVEVRTPQKCSKYKN</sequence>
<evidence type="ECO:0000313" key="1">
    <source>
        <dbReference type="EMBL" id="KAL1129545.1"/>
    </source>
</evidence>
<proteinExistence type="predicted"/>
<gene>
    <name evidence="1" type="ORF">AAG570_012490</name>
</gene>
<evidence type="ECO:0000313" key="2">
    <source>
        <dbReference type="Proteomes" id="UP001558652"/>
    </source>
</evidence>
<name>A0ABD0YE11_9HEMI</name>
<comment type="caution">
    <text evidence="1">The sequence shown here is derived from an EMBL/GenBank/DDBJ whole genome shotgun (WGS) entry which is preliminary data.</text>
</comment>
<feature type="non-terminal residue" evidence="1">
    <location>
        <position position="1"/>
    </location>
</feature>
<protein>
    <submittedName>
        <fullName evidence="1">Uncharacterized protein</fullName>
    </submittedName>
</protein>
<reference evidence="1 2" key="1">
    <citation type="submission" date="2024-07" db="EMBL/GenBank/DDBJ databases">
        <title>Chromosome-level genome assembly of the water stick insect Ranatra chinensis (Heteroptera: Nepidae).</title>
        <authorList>
            <person name="Liu X."/>
        </authorList>
    </citation>
    <scope>NUCLEOTIDE SEQUENCE [LARGE SCALE GENOMIC DNA]</scope>
    <source>
        <strain evidence="1">Cailab_2021Rc</strain>
        <tissue evidence="1">Muscle</tissue>
    </source>
</reference>
<accession>A0ABD0YE11</accession>
<keyword evidence="2" id="KW-1185">Reference proteome</keyword>
<organism evidence="1 2">
    <name type="scientific">Ranatra chinensis</name>
    <dbReference type="NCBI Taxonomy" id="642074"/>
    <lineage>
        <taxon>Eukaryota</taxon>
        <taxon>Metazoa</taxon>
        <taxon>Ecdysozoa</taxon>
        <taxon>Arthropoda</taxon>
        <taxon>Hexapoda</taxon>
        <taxon>Insecta</taxon>
        <taxon>Pterygota</taxon>
        <taxon>Neoptera</taxon>
        <taxon>Paraneoptera</taxon>
        <taxon>Hemiptera</taxon>
        <taxon>Heteroptera</taxon>
        <taxon>Panheteroptera</taxon>
        <taxon>Nepomorpha</taxon>
        <taxon>Nepidae</taxon>
        <taxon>Ranatrinae</taxon>
        <taxon>Ranatra</taxon>
    </lineage>
</organism>
<dbReference type="Proteomes" id="UP001558652">
    <property type="component" value="Unassembled WGS sequence"/>
</dbReference>
<dbReference type="EMBL" id="JBFDAA010000008">
    <property type="protein sequence ID" value="KAL1129545.1"/>
    <property type="molecule type" value="Genomic_DNA"/>
</dbReference>